<accession>A0AAE1BRS8</accession>
<dbReference type="EMBL" id="JAWQEG010006689">
    <property type="protein sequence ID" value="KAK3854149.1"/>
    <property type="molecule type" value="Genomic_DNA"/>
</dbReference>
<proteinExistence type="predicted"/>
<name>A0AAE1BRS8_PETCI</name>
<feature type="region of interest" description="Disordered" evidence="1">
    <location>
        <begin position="64"/>
        <end position="83"/>
    </location>
</feature>
<dbReference type="Proteomes" id="UP001286313">
    <property type="component" value="Unassembled WGS sequence"/>
</dbReference>
<dbReference type="AlphaFoldDB" id="A0AAE1BRS8"/>
<sequence length="113" mass="12103">MPTTVPVRLSISAQQQSRVTSQCRSESCRGRVFVRSSSLGLLHADSRIFEIFSGAHLSCSSILSNTSTSSPSLSSQSPPPFMSKTSPSTRFFASFNAPITLLVSTTPVHPSLL</sequence>
<gene>
    <name evidence="2" type="ORF">Pcinc_039354</name>
</gene>
<reference evidence="2" key="1">
    <citation type="submission" date="2023-10" db="EMBL/GenBank/DDBJ databases">
        <title>Genome assemblies of two species of porcelain crab, Petrolisthes cinctipes and Petrolisthes manimaculis (Anomura: Porcellanidae).</title>
        <authorList>
            <person name="Angst P."/>
        </authorList>
    </citation>
    <scope>NUCLEOTIDE SEQUENCE</scope>
    <source>
        <strain evidence="2">PB745_01</strain>
        <tissue evidence="2">Gill</tissue>
    </source>
</reference>
<comment type="caution">
    <text evidence="2">The sequence shown here is derived from an EMBL/GenBank/DDBJ whole genome shotgun (WGS) entry which is preliminary data.</text>
</comment>
<protein>
    <submittedName>
        <fullName evidence="2">Uncharacterized protein</fullName>
    </submittedName>
</protein>
<organism evidence="2 3">
    <name type="scientific">Petrolisthes cinctipes</name>
    <name type="common">Flat porcelain crab</name>
    <dbReference type="NCBI Taxonomy" id="88211"/>
    <lineage>
        <taxon>Eukaryota</taxon>
        <taxon>Metazoa</taxon>
        <taxon>Ecdysozoa</taxon>
        <taxon>Arthropoda</taxon>
        <taxon>Crustacea</taxon>
        <taxon>Multicrustacea</taxon>
        <taxon>Malacostraca</taxon>
        <taxon>Eumalacostraca</taxon>
        <taxon>Eucarida</taxon>
        <taxon>Decapoda</taxon>
        <taxon>Pleocyemata</taxon>
        <taxon>Anomura</taxon>
        <taxon>Galatheoidea</taxon>
        <taxon>Porcellanidae</taxon>
        <taxon>Petrolisthes</taxon>
    </lineage>
</organism>
<evidence type="ECO:0000256" key="1">
    <source>
        <dbReference type="SAM" id="MobiDB-lite"/>
    </source>
</evidence>
<feature type="compositionally biased region" description="Low complexity" evidence="1">
    <location>
        <begin position="64"/>
        <end position="76"/>
    </location>
</feature>
<evidence type="ECO:0000313" key="3">
    <source>
        <dbReference type="Proteomes" id="UP001286313"/>
    </source>
</evidence>
<evidence type="ECO:0000313" key="2">
    <source>
        <dbReference type="EMBL" id="KAK3854149.1"/>
    </source>
</evidence>
<keyword evidence="3" id="KW-1185">Reference proteome</keyword>